<keyword evidence="2" id="KW-1185">Reference proteome</keyword>
<dbReference type="Proteomes" id="UP000053989">
    <property type="component" value="Unassembled WGS sequence"/>
</dbReference>
<name>A0A0C3EL34_9AGAM</name>
<dbReference type="PANTHER" id="PTHR28015">
    <property type="entry name" value="ATP SYNTHASE ASSEMBLY FACTOR FMC1, MITOCHONDRIAL"/>
    <property type="match status" value="1"/>
</dbReference>
<dbReference type="OrthoDB" id="15893at2759"/>
<reference evidence="1 2" key="1">
    <citation type="submission" date="2014-04" db="EMBL/GenBank/DDBJ databases">
        <authorList>
            <consortium name="DOE Joint Genome Institute"/>
            <person name="Kuo A."/>
            <person name="Kohler A."/>
            <person name="Nagy L.G."/>
            <person name="Floudas D."/>
            <person name="Copeland A."/>
            <person name="Barry K.W."/>
            <person name="Cichocki N."/>
            <person name="Veneault-Fourrey C."/>
            <person name="LaButti K."/>
            <person name="Lindquist E.A."/>
            <person name="Lipzen A."/>
            <person name="Lundell T."/>
            <person name="Morin E."/>
            <person name="Murat C."/>
            <person name="Sun H."/>
            <person name="Tunlid A."/>
            <person name="Henrissat B."/>
            <person name="Grigoriev I.V."/>
            <person name="Hibbett D.S."/>
            <person name="Martin F."/>
            <person name="Nordberg H.P."/>
            <person name="Cantor M.N."/>
            <person name="Hua S.X."/>
        </authorList>
    </citation>
    <scope>NUCLEOTIDE SEQUENCE [LARGE SCALE GENOMIC DNA]</scope>
    <source>
        <strain evidence="1 2">Foug A</strain>
    </source>
</reference>
<evidence type="ECO:0000313" key="2">
    <source>
        <dbReference type="Proteomes" id="UP000053989"/>
    </source>
</evidence>
<protein>
    <submittedName>
        <fullName evidence="1">Uncharacterized protein</fullName>
    </submittedName>
</protein>
<reference evidence="2" key="2">
    <citation type="submission" date="2015-01" db="EMBL/GenBank/DDBJ databases">
        <title>Evolutionary Origins and Diversification of the Mycorrhizal Mutualists.</title>
        <authorList>
            <consortium name="DOE Joint Genome Institute"/>
            <consortium name="Mycorrhizal Genomics Consortium"/>
            <person name="Kohler A."/>
            <person name="Kuo A."/>
            <person name="Nagy L.G."/>
            <person name="Floudas D."/>
            <person name="Copeland A."/>
            <person name="Barry K.W."/>
            <person name="Cichocki N."/>
            <person name="Veneault-Fourrey C."/>
            <person name="LaButti K."/>
            <person name="Lindquist E.A."/>
            <person name="Lipzen A."/>
            <person name="Lundell T."/>
            <person name="Morin E."/>
            <person name="Murat C."/>
            <person name="Riley R."/>
            <person name="Ohm R."/>
            <person name="Sun H."/>
            <person name="Tunlid A."/>
            <person name="Henrissat B."/>
            <person name="Grigoriev I.V."/>
            <person name="Hibbett D.S."/>
            <person name="Martin F."/>
        </authorList>
    </citation>
    <scope>NUCLEOTIDE SEQUENCE [LARGE SCALE GENOMIC DNA]</scope>
    <source>
        <strain evidence="2">Foug A</strain>
    </source>
</reference>
<dbReference type="Pfam" id="PF13233">
    <property type="entry name" value="Complex1_LYR_2"/>
    <property type="match status" value="1"/>
</dbReference>
<dbReference type="STRING" id="1036808.A0A0C3EL34"/>
<dbReference type="HOGENOM" id="CLU_128881_2_1_1"/>
<dbReference type="EMBL" id="KN822008">
    <property type="protein sequence ID" value="KIM68591.1"/>
    <property type="molecule type" value="Genomic_DNA"/>
</dbReference>
<dbReference type="GO" id="GO:0033615">
    <property type="term" value="P:mitochondrial proton-transporting ATP synthase complex assembly"/>
    <property type="evidence" value="ECO:0007669"/>
    <property type="project" value="InterPro"/>
</dbReference>
<dbReference type="InParanoid" id="A0A0C3EL34"/>
<dbReference type="PANTHER" id="PTHR28015:SF1">
    <property type="entry name" value="ATP SYNTHASE ASSEMBLY FACTOR FMC1, MITOCHONDRIAL"/>
    <property type="match status" value="1"/>
</dbReference>
<dbReference type="AlphaFoldDB" id="A0A0C3EL34"/>
<dbReference type="InterPro" id="IPR039196">
    <property type="entry name" value="Fmc1"/>
</dbReference>
<gene>
    <name evidence="1" type="ORF">SCLCIDRAFT_104578</name>
</gene>
<proteinExistence type="predicted"/>
<evidence type="ECO:0000313" key="1">
    <source>
        <dbReference type="EMBL" id="KIM68591.1"/>
    </source>
</evidence>
<sequence length="108" mass="12780">MTSKYARLYRRLVREVDKSSVVPRADRNKVISTHFRSLFHRNHQSNMFQYDMENILTFIGSQREYKARDTTLLERYNPLVDLTSEERIEATARRVGLNMPVTPSESDK</sequence>
<organism evidence="1 2">
    <name type="scientific">Scleroderma citrinum Foug A</name>
    <dbReference type="NCBI Taxonomy" id="1036808"/>
    <lineage>
        <taxon>Eukaryota</taxon>
        <taxon>Fungi</taxon>
        <taxon>Dikarya</taxon>
        <taxon>Basidiomycota</taxon>
        <taxon>Agaricomycotina</taxon>
        <taxon>Agaricomycetes</taxon>
        <taxon>Agaricomycetidae</taxon>
        <taxon>Boletales</taxon>
        <taxon>Sclerodermatineae</taxon>
        <taxon>Sclerodermataceae</taxon>
        <taxon>Scleroderma</taxon>
    </lineage>
</organism>
<accession>A0A0C3EL34</accession>
<dbReference type="GO" id="GO:0005759">
    <property type="term" value="C:mitochondrial matrix"/>
    <property type="evidence" value="ECO:0007669"/>
    <property type="project" value="TreeGrafter"/>
</dbReference>